<dbReference type="InterPro" id="IPR024295">
    <property type="entry name" value="DUF2705"/>
</dbReference>
<evidence type="ECO:0000313" key="3">
    <source>
        <dbReference type="Proteomes" id="UP000019253"/>
    </source>
</evidence>
<keyword evidence="1" id="KW-1133">Transmembrane helix</keyword>
<keyword evidence="1" id="KW-0812">Transmembrane</keyword>
<evidence type="ECO:0000256" key="1">
    <source>
        <dbReference type="SAM" id="Phobius"/>
    </source>
</evidence>
<dbReference type="PATRIC" id="fig|1265819.5.peg.2838"/>
<dbReference type="AlphaFoldDB" id="W7B203"/>
<feature type="transmembrane region" description="Helical" evidence="1">
    <location>
        <begin position="95"/>
        <end position="114"/>
    </location>
</feature>
<feature type="transmembrane region" description="Helical" evidence="1">
    <location>
        <begin position="201"/>
        <end position="224"/>
    </location>
</feature>
<dbReference type="Pfam" id="PF10920">
    <property type="entry name" value="DUF2705"/>
    <property type="match status" value="1"/>
</dbReference>
<evidence type="ECO:0000313" key="2">
    <source>
        <dbReference type="EMBL" id="EUJ21264.1"/>
    </source>
</evidence>
<dbReference type="RefSeq" id="WP_036067718.1">
    <property type="nucleotide sequence ID" value="NZ_AODD01000027.1"/>
</dbReference>
<organism evidence="2 3">
    <name type="scientific">Listeria grandensis FSL F6-0971</name>
    <dbReference type="NCBI Taxonomy" id="1265819"/>
    <lineage>
        <taxon>Bacteria</taxon>
        <taxon>Bacillati</taxon>
        <taxon>Bacillota</taxon>
        <taxon>Bacilli</taxon>
        <taxon>Bacillales</taxon>
        <taxon>Listeriaceae</taxon>
        <taxon>Listeria</taxon>
    </lineage>
</organism>
<protein>
    <submittedName>
        <fullName evidence="2">Uncharacterized protein</fullName>
    </submittedName>
</protein>
<proteinExistence type="predicted"/>
<comment type="caution">
    <text evidence="2">The sequence shown here is derived from an EMBL/GenBank/DDBJ whole genome shotgun (WGS) entry which is preliminary data.</text>
</comment>
<accession>W7B203</accession>
<sequence length="233" mass="26734">MKNNMRWCLVFMGLFIIQVLFSSSKLMHGNVYPFLAGVPMTVSAVTTSIYLMVWYLPIVALGFYFTGFVKDSLSQYGVLLLVRQYSKWRWLLKRFLYLIIVTGIFVSLQVAVHICFFRKGMQFSEAILVAVFFYFVTLIVLFSVQVTLEIVTDVQIAFLVVNIMAICSVLAMPSLMVMHAPKLVAYFLFTNLGMDYRRGEISTMIETMLVLLAIEIVCISIAMYKIKKIDILR</sequence>
<dbReference type="Proteomes" id="UP000019253">
    <property type="component" value="Unassembled WGS sequence"/>
</dbReference>
<reference evidence="2 3" key="1">
    <citation type="journal article" date="2014" name="Int. J. Syst. Evol. Microbiol.">
        <title>Listeria floridensis sp. nov., Listeria aquatica sp. nov., Listeria cornellensis sp. nov., Listeria riparia sp. nov. and Listeria grandensis sp. nov., from agricultural and natural environments.</title>
        <authorList>
            <person name="den Bakker H.C."/>
            <person name="Warchocki S."/>
            <person name="Wright E.M."/>
            <person name="Allred A.F."/>
            <person name="Ahlstrom C."/>
            <person name="Manuel C.S."/>
            <person name="Stasiewicz M.J."/>
            <person name="Burrell A."/>
            <person name="Roof S."/>
            <person name="Strawn L."/>
            <person name="Fortes E.D."/>
            <person name="Nightingale K.K."/>
            <person name="Kephart D."/>
            <person name="Wiedmann M."/>
        </authorList>
    </citation>
    <scope>NUCLEOTIDE SEQUENCE [LARGE SCALE GENOMIC DNA]</scope>
    <source>
        <strain evidence="3">FSL F6-971</strain>
    </source>
</reference>
<dbReference type="STRING" id="1265819.PGRAN_14198"/>
<feature type="transmembrane region" description="Helical" evidence="1">
    <location>
        <begin position="38"/>
        <end position="65"/>
    </location>
</feature>
<gene>
    <name evidence="2" type="ORF">PGRAN_14198</name>
</gene>
<feature type="transmembrane region" description="Helical" evidence="1">
    <location>
        <begin position="126"/>
        <end position="144"/>
    </location>
</feature>
<dbReference type="EMBL" id="AODD01000027">
    <property type="protein sequence ID" value="EUJ21264.1"/>
    <property type="molecule type" value="Genomic_DNA"/>
</dbReference>
<dbReference type="OrthoDB" id="2935474at2"/>
<name>W7B203_9LIST</name>
<keyword evidence="3" id="KW-1185">Reference proteome</keyword>
<feature type="transmembrane region" description="Helical" evidence="1">
    <location>
        <begin position="156"/>
        <end position="181"/>
    </location>
</feature>
<keyword evidence="1" id="KW-0472">Membrane</keyword>